<sequence length="139" mass="15519">MASTNYKEAFALFDKRGNGRVALDSLGDLLRACGQNPTLAEIADLEKTAGGDFDFDTFLRILNRPGGFRDPGDPEEYCRGFQVFDKDMTGFIGVGQLRYILTNLGEKMTDEEVDELLRGVDTANGEIDYREIVRRILAN</sequence>
<dbReference type="AlphaFoldDB" id="A0A6G1G5Y6"/>
<evidence type="ECO:0000313" key="6">
    <source>
        <dbReference type="RefSeq" id="XP_033534992.1"/>
    </source>
</evidence>
<dbReference type="Pfam" id="PF13499">
    <property type="entry name" value="EF-hand_7"/>
    <property type="match status" value="1"/>
</dbReference>
<dbReference type="GO" id="GO:0005509">
    <property type="term" value="F:calcium ion binding"/>
    <property type="evidence" value="ECO:0007669"/>
    <property type="project" value="InterPro"/>
</dbReference>
<evidence type="ECO:0000256" key="2">
    <source>
        <dbReference type="ARBA" id="ARBA00022737"/>
    </source>
</evidence>
<evidence type="ECO:0000259" key="3">
    <source>
        <dbReference type="PROSITE" id="PS50222"/>
    </source>
</evidence>
<organism evidence="4">
    <name type="scientific">Eremomyces bilateralis CBS 781.70</name>
    <dbReference type="NCBI Taxonomy" id="1392243"/>
    <lineage>
        <taxon>Eukaryota</taxon>
        <taxon>Fungi</taxon>
        <taxon>Dikarya</taxon>
        <taxon>Ascomycota</taxon>
        <taxon>Pezizomycotina</taxon>
        <taxon>Dothideomycetes</taxon>
        <taxon>Dothideomycetes incertae sedis</taxon>
        <taxon>Eremomycetales</taxon>
        <taxon>Eremomycetaceae</taxon>
        <taxon>Eremomyces</taxon>
    </lineage>
</organism>
<accession>A0A6G1G5Y6</accession>
<dbReference type="PANTHER" id="PTHR23048:SF0">
    <property type="entry name" value="CALMODULIN LIKE 3"/>
    <property type="match status" value="1"/>
</dbReference>
<name>A0A6G1G5Y6_9PEZI</name>
<dbReference type="CDD" id="cd00051">
    <property type="entry name" value="EFh"/>
    <property type="match status" value="1"/>
</dbReference>
<dbReference type="RefSeq" id="XP_033534992.1">
    <property type="nucleotide sequence ID" value="XM_033675186.1"/>
</dbReference>
<dbReference type="Gene3D" id="1.10.238.10">
    <property type="entry name" value="EF-hand"/>
    <property type="match status" value="2"/>
</dbReference>
<dbReference type="Proteomes" id="UP000504638">
    <property type="component" value="Unplaced"/>
</dbReference>
<reference evidence="6" key="3">
    <citation type="submission" date="2025-04" db="UniProtKB">
        <authorList>
            <consortium name="RefSeq"/>
        </authorList>
    </citation>
    <scope>IDENTIFICATION</scope>
    <source>
        <strain evidence="6">CBS 781.70</strain>
    </source>
</reference>
<feature type="domain" description="EF-hand" evidence="3">
    <location>
        <begin position="72"/>
        <end position="107"/>
    </location>
</feature>
<protein>
    <recommendedName>
        <fullName evidence="1">Calmodulin</fullName>
    </recommendedName>
</protein>
<dbReference type="GO" id="GO:0016460">
    <property type="term" value="C:myosin II complex"/>
    <property type="evidence" value="ECO:0007669"/>
    <property type="project" value="TreeGrafter"/>
</dbReference>
<dbReference type="FunFam" id="1.10.238.10:FF:000178">
    <property type="entry name" value="Calmodulin-2 A"/>
    <property type="match status" value="1"/>
</dbReference>
<dbReference type="InterPro" id="IPR002048">
    <property type="entry name" value="EF_hand_dom"/>
</dbReference>
<proteinExistence type="predicted"/>
<dbReference type="InterPro" id="IPR011992">
    <property type="entry name" value="EF-hand-dom_pair"/>
</dbReference>
<dbReference type="EMBL" id="ML975155">
    <property type="protein sequence ID" value="KAF1813361.1"/>
    <property type="molecule type" value="Genomic_DNA"/>
</dbReference>
<evidence type="ECO:0000313" key="4">
    <source>
        <dbReference type="EMBL" id="KAF1813361.1"/>
    </source>
</evidence>
<keyword evidence="2" id="KW-0677">Repeat</keyword>
<dbReference type="OrthoDB" id="26525at2759"/>
<gene>
    <name evidence="4 6" type="ORF">P152DRAFT_315893</name>
</gene>
<evidence type="ECO:0000313" key="5">
    <source>
        <dbReference type="Proteomes" id="UP000504638"/>
    </source>
</evidence>
<evidence type="ECO:0000256" key="1">
    <source>
        <dbReference type="ARBA" id="ARBA00020786"/>
    </source>
</evidence>
<dbReference type="GO" id="GO:1903475">
    <property type="term" value="P:mitotic actomyosin contractile ring assembly"/>
    <property type="evidence" value="ECO:0007669"/>
    <property type="project" value="TreeGrafter"/>
</dbReference>
<dbReference type="SUPFAM" id="SSF47473">
    <property type="entry name" value="EF-hand"/>
    <property type="match status" value="1"/>
</dbReference>
<dbReference type="InterPro" id="IPR050230">
    <property type="entry name" value="CALM/Myosin/TropC-like"/>
</dbReference>
<dbReference type="PANTHER" id="PTHR23048">
    <property type="entry name" value="MYOSIN LIGHT CHAIN 1, 3"/>
    <property type="match status" value="1"/>
</dbReference>
<reference evidence="6" key="2">
    <citation type="submission" date="2020-04" db="EMBL/GenBank/DDBJ databases">
        <authorList>
            <consortium name="NCBI Genome Project"/>
        </authorList>
    </citation>
    <scope>NUCLEOTIDE SEQUENCE</scope>
    <source>
        <strain evidence="6">CBS 781.70</strain>
    </source>
</reference>
<dbReference type="GeneID" id="54415756"/>
<keyword evidence="5" id="KW-1185">Reference proteome</keyword>
<dbReference type="PROSITE" id="PS50222">
    <property type="entry name" value="EF_HAND_2"/>
    <property type="match status" value="2"/>
</dbReference>
<reference evidence="4 6" key="1">
    <citation type="submission" date="2020-01" db="EMBL/GenBank/DDBJ databases">
        <authorList>
            <consortium name="DOE Joint Genome Institute"/>
            <person name="Haridas S."/>
            <person name="Albert R."/>
            <person name="Binder M."/>
            <person name="Bloem J."/>
            <person name="Labutti K."/>
            <person name="Salamov A."/>
            <person name="Andreopoulos B."/>
            <person name="Baker S.E."/>
            <person name="Barry K."/>
            <person name="Bills G."/>
            <person name="Bluhm B.H."/>
            <person name="Cannon C."/>
            <person name="Castanera R."/>
            <person name="Culley D.E."/>
            <person name="Daum C."/>
            <person name="Ezra D."/>
            <person name="Gonzalez J.B."/>
            <person name="Henrissat B."/>
            <person name="Kuo A."/>
            <person name="Liang C."/>
            <person name="Lipzen A."/>
            <person name="Lutzoni F."/>
            <person name="Magnuson J."/>
            <person name="Mondo S."/>
            <person name="Nolan M."/>
            <person name="Ohm R."/>
            <person name="Pangilinan J."/>
            <person name="Park H.-J."/>
            <person name="Ramirez L."/>
            <person name="Alfaro M."/>
            <person name="Sun H."/>
            <person name="Tritt A."/>
            <person name="Yoshinaga Y."/>
            <person name="Zwiers L.-H."/>
            <person name="Turgeon B.G."/>
            <person name="Goodwin S.B."/>
            <person name="Spatafora J.W."/>
            <person name="Crous P.W."/>
            <person name="Grigoriev I.V."/>
        </authorList>
    </citation>
    <scope>NUCLEOTIDE SEQUENCE</scope>
    <source>
        <strain evidence="4 6">CBS 781.70</strain>
    </source>
</reference>
<feature type="domain" description="EF-hand" evidence="3">
    <location>
        <begin position="1"/>
        <end position="36"/>
    </location>
</feature>